<reference evidence="3" key="1">
    <citation type="submission" date="2016-10" db="EMBL/GenBank/DDBJ databases">
        <title>Genome sequence of Streptomyces malaysiense MUSC 136.</title>
        <authorList>
            <person name="Lee L.-H."/>
            <person name="Ser H.-L."/>
        </authorList>
    </citation>
    <scope>NUCLEOTIDE SEQUENCE [LARGE SCALE GENOMIC DNA]</scope>
    <source>
        <strain evidence="3">MUSC 136</strain>
    </source>
</reference>
<dbReference type="InterPro" id="IPR012223">
    <property type="entry name" value="TEII"/>
</dbReference>
<dbReference type="AlphaFoldDB" id="A0A1J4QBW3"/>
<dbReference type="GO" id="GO:0008610">
    <property type="term" value="P:lipid biosynthetic process"/>
    <property type="evidence" value="ECO:0007669"/>
    <property type="project" value="TreeGrafter"/>
</dbReference>
<sequence length="258" mass="27559">MSAAGRTRRARWFTTAGADPHADHQVFLFPHAGGTAPAYQTWAATLPSTMDVRTLQLPGRQERSGEKPFTDVDPLVDALLEVFEAELDGRPYLLFGHSFGALLAYRLSVAAAWNGLPAPALLGVSAWAPALEPAAELARVATMSDDELLEKVGQLGLMPEGATLDPATLASIMPALRADFLAAGSLREDGEPAPCPVAAYCGTTDPIVAPGDMAAWADHCTDFLGATQFPGGHFYLFEHTAALQHSLDRRLRRLSARI</sequence>
<dbReference type="InterPro" id="IPR001031">
    <property type="entry name" value="Thioesterase"/>
</dbReference>
<dbReference type="PANTHER" id="PTHR11487">
    <property type="entry name" value="THIOESTERASE"/>
    <property type="match status" value="1"/>
</dbReference>
<evidence type="ECO:0000256" key="1">
    <source>
        <dbReference type="ARBA" id="ARBA00007169"/>
    </source>
</evidence>
<feature type="domain" description="Thioesterase" evidence="2">
    <location>
        <begin position="25"/>
        <end position="243"/>
    </location>
</feature>
<dbReference type="EMBL" id="LBDA02000001">
    <property type="protein sequence ID" value="OIK29535.1"/>
    <property type="molecule type" value="Genomic_DNA"/>
</dbReference>
<dbReference type="SUPFAM" id="SSF53474">
    <property type="entry name" value="alpha/beta-Hydrolases"/>
    <property type="match status" value="1"/>
</dbReference>
<protein>
    <recommendedName>
        <fullName evidence="2">Thioesterase domain-containing protein</fullName>
    </recommendedName>
</protein>
<dbReference type="OrthoDB" id="8480037at2"/>
<evidence type="ECO:0000259" key="2">
    <source>
        <dbReference type="Pfam" id="PF00975"/>
    </source>
</evidence>
<comment type="similarity">
    <text evidence="1">Belongs to the thioesterase family.</text>
</comment>
<comment type="caution">
    <text evidence="3">The sequence shown here is derived from an EMBL/GenBank/DDBJ whole genome shotgun (WGS) entry which is preliminary data.</text>
</comment>
<organism evidence="3 4">
    <name type="scientific">Streptomyces malaysiense</name>
    <dbReference type="NCBI Taxonomy" id="1428626"/>
    <lineage>
        <taxon>Bacteria</taxon>
        <taxon>Bacillati</taxon>
        <taxon>Actinomycetota</taxon>
        <taxon>Actinomycetes</taxon>
        <taxon>Kitasatosporales</taxon>
        <taxon>Streptomycetaceae</taxon>
        <taxon>Streptomyces</taxon>
    </lineage>
</organism>
<dbReference type="Gene3D" id="3.40.50.1820">
    <property type="entry name" value="alpha/beta hydrolase"/>
    <property type="match status" value="1"/>
</dbReference>
<gene>
    <name evidence="3" type="ORF">VT52_000265</name>
</gene>
<dbReference type="Pfam" id="PF00975">
    <property type="entry name" value="Thioesterase"/>
    <property type="match status" value="1"/>
</dbReference>
<keyword evidence="4" id="KW-1185">Reference proteome</keyword>
<dbReference type="InterPro" id="IPR029058">
    <property type="entry name" value="AB_hydrolase_fold"/>
</dbReference>
<dbReference type="PANTHER" id="PTHR11487:SF0">
    <property type="entry name" value="S-ACYL FATTY ACID SYNTHASE THIOESTERASE, MEDIUM CHAIN"/>
    <property type="match status" value="1"/>
</dbReference>
<dbReference type="RefSeq" id="WP_046426629.1">
    <property type="nucleotide sequence ID" value="NZ_LBDA02000001.1"/>
</dbReference>
<proteinExistence type="inferred from homology"/>
<evidence type="ECO:0000313" key="4">
    <source>
        <dbReference type="Proteomes" id="UP000034838"/>
    </source>
</evidence>
<accession>A0A1J4QBW3</accession>
<evidence type="ECO:0000313" key="3">
    <source>
        <dbReference type="EMBL" id="OIK29535.1"/>
    </source>
</evidence>
<name>A0A1J4QBW3_9ACTN</name>
<dbReference type="Proteomes" id="UP000034838">
    <property type="component" value="Unassembled WGS sequence"/>
</dbReference>